<keyword evidence="1" id="KW-0472">Membrane</keyword>
<evidence type="ECO:0000313" key="3">
    <source>
        <dbReference type="EMBL" id="KAJ7743321.1"/>
    </source>
</evidence>
<reference evidence="3" key="1">
    <citation type="submission" date="2023-03" db="EMBL/GenBank/DDBJ databases">
        <title>Massive genome expansion in bonnet fungi (Mycena s.s.) driven by repeated elements and novel gene families across ecological guilds.</title>
        <authorList>
            <consortium name="Lawrence Berkeley National Laboratory"/>
            <person name="Harder C.B."/>
            <person name="Miyauchi S."/>
            <person name="Viragh M."/>
            <person name="Kuo A."/>
            <person name="Thoen E."/>
            <person name="Andreopoulos B."/>
            <person name="Lu D."/>
            <person name="Skrede I."/>
            <person name="Drula E."/>
            <person name="Henrissat B."/>
            <person name="Morin E."/>
            <person name="Kohler A."/>
            <person name="Barry K."/>
            <person name="LaButti K."/>
            <person name="Morin E."/>
            <person name="Salamov A."/>
            <person name="Lipzen A."/>
            <person name="Mereny Z."/>
            <person name="Hegedus B."/>
            <person name="Baldrian P."/>
            <person name="Stursova M."/>
            <person name="Weitz H."/>
            <person name="Taylor A."/>
            <person name="Grigoriev I.V."/>
            <person name="Nagy L.G."/>
            <person name="Martin F."/>
            <person name="Kauserud H."/>
        </authorList>
    </citation>
    <scope>NUCLEOTIDE SEQUENCE</scope>
    <source>
        <strain evidence="3">CBHHK182m</strain>
    </source>
</reference>
<evidence type="ECO:0000256" key="1">
    <source>
        <dbReference type="SAM" id="Phobius"/>
    </source>
</evidence>
<protein>
    <recommendedName>
        <fullName evidence="2">DUF6533 domain-containing protein</fullName>
    </recommendedName>
</protein>
<dbReference type="AlphaFoldDB" id="A0AAD7N2Z5"/>
<feature type="transmembrane region" description="Helical" evidence="1">
    <location>
        <begin position="60"/>
        <end position="80"/>
    </location>
</feature>
<gene>
    <name evidence="3" type="ORF">B0H16DRAFT_1561334</name>
</gene>
<sequence length="140" mass="15782">MATASPAELQAELLQLIADAHTTNYLAAGAVTLAIVEFIGNFQDEVNLVWKSPRRISNAIYLWIRYFSLITVSIYTIFTFRVIKSDHTCRSFLLAEAVTASLIGTSADVILVLRVWILYGKSRRLLYIFVPVLIMEIIVE</sequence>
<proteinExistence type="predicted"/>
<dbReference type="InterPro" id="IPR045340">
    <property type="entry name" value="DUF6533"/>
</dbReference>
<accession>A0AAD7N2Z5</accession>
<dbReference type="Proteomes" id="UP001215598">
    <property type="component" value="Unassembled WGS sequence"/>
</dbReference>
<dbReference type="EMBL" id="JARKIB010000091">
    <property type="protein sequence ID" value="KAJ7743321.1"/>
    <property type="molecule type" value="Genomic_DNA"/>
</dbReference>
<organism evidence="3 4">
    <name type="scientific">Mycena metata</name>
    <dbReference type="NCBI Taxonomy" id="1033252"/>
    <lineage>
        <taxon>Eukaryota</taxon>
        <taxon>Fungi</taxon>
        <taxon>Dikarya</taxon>
        <taxon>Basidiomycota</taxon>
        <taxon>Agaricomycotina</taxon>
        <taxon>Agaricomycetes</taxon>
        <taxon>Agaricomycetidae</taxon>
        <taxon>Agaricales</taxon>
        <taxon>Marasmiineae</taxon>
        <taxon>Mycenaceae</taxon>
        <taxon>Mycena</taxon>
    </lineage>
</organism>
<keyword evidence="4" id="KW-1185">Reference proteome</keyword>
<comment type="caution">
    <text evidence="3">The sequence shown here is derived from an EMBL/GenBank/DDBJ whole genome shotgun (WGS) entry which is preliminary data.</text>
</comment>
<keyword evidence="1" id="KW-1133">Transmembrane helix</keyword>
<evidence type="ECO:0000313" key="4">
    <source>
        <dbReference type="Proteomes" id="UP001215598"/>
    </source>
</evidence>
<keyword evidence="1" id="KW-0812">Transmembrane</keyword>
<feature type="domain" description="DUF6533" evidence="2">
    <location>
        <begin position="25"/>
        <end position="70"/>
    </location>
</feature>
<evidence type="ECO:0000259" key="2">
    <source>
        <dbReference type="Pfam" id="PF20151"/>
    </source>
</evidence>
<feature type="transmembrane region" description="Helical" evidence="1">
    <location>
        <begin position="92"/>
        <end position="117"/>
    </location>
</feature>
<dbReference type="Pfam" id="PF20151">
    <property type="entry name" value="DUF6533"/>
    <property type="match status" value="1"/>
</dbReference>
<name>A0AAD7N2Z5_9AGAR</name>